<feature type="compositionally biased region" description="Low complexity" evidence="1">
    <location>
        <begin position="445"/>
        <end position="455"/>
    </location>
</feature>
<sequence length="467" mass="50379">MDKAAQMEAAKALAQEFRSGSSSRRGGGTRAGCRGASRAEGAGQIAETSRSQHSRGTTSQPTPNASSAQACPKVDPALASWLGGHKENQTKPVAIMQVQPLPKPTYITHKPIPASAPAKSNTSQGQLNVSAGSDLDKITSSLKPSGLEKSAWATAEATGARTRNVTNVSEAELDAGLTARASAVLLKDGKDTINRPAINLDGQISRLLEKGQSNGEIEKTAKTADKTADSNILFLQQPKAGTILWALQQLEAGLELPDPQQLRARGAATEGRHFPSETRDEFFATTRKNVNRAADHEMFDESKANESKTDDLNCHCPKRSHPVIGLAASKYNTDADGDVDISGMSTAARNKFAVNVVLHDHAMADCPVLLRTKAKYPLYFGANPATATDENDSLSVTRWEDSRQTTTLPAQQQQQQQQQQPQPQPQPQPQQQQQQQPQPQPQPQPQQQQQQQQQPSRGRGLMSSIWA</sequence>
<evidence type="ECO:0000313" key="2">
    <source>
        <dbReference type="EMBL" id="TQN71277.1"/>
    </source>
</evidence>
<evidence type="ECO:0000256" key="1">
    <source>
        <dbReference type="SAM" id="MobiDB-lite"/>
    </source>
</evidence>
<evidence type="ECO:0000313" key="3">
    <source>
        <dbReference type="Proteomes" id="UP000326340"/>
    </source>
</evidence>
<feature type="region of interest" description="Disordered" evidence="1">
    <location>
        <begin position="1"/>
        <end position="71"/>
    </location>
</feature>
<comment type="caution">
    <text evidence="2">The sequence shown here is derived from an EMBL/GenBank/DDBJ whole genome shotgun (WGS) entry which is preliminary data.</text>
</comment>
<feature type="compositionally biased region" description="Polar residues" evidence="1">
    <location>
        <begin position="46"/>
        <end position="69"/>
    </location>
</feature>
<dbReference type="OrthoDB" id="4810989at2759"/>
<reference evidence="2 3" key="1">
    <citation type="journal article" date="2019" name="Sci. Rep.">
        <title>Colletotrichum shisoi sp. nov., an anthracnose pathogen of Perilla frutescens in Japan: molecular phylogenetic, morphological and genomic evidence.</title>
        <authorList>
            <person name="Gan P."/>
            <person name="Tsushima A."/>
            <person name="Hiroyama R."/>
            <person name="Narusaka M."/>
            <person name="Takano Y."/>
            <person name="Narusaka Y."/>
            <person name="Kawaradani M."/>
            <person name="Damm U."/>
            <person name="Shirasu K."/>
        </authorList>
    </citation>
    <scope>NUCLEOTIDE SEQUENCE [LARGE SCALE GENOMIC DNA]</scope>
    <source>
        <strain evidence="2 3">PG-2018a</strain>
    </source>
</reference>
<accession>A0A5Q4BXV7</accession>
<feature type="compositionally biased region" description="Low complexity" evidence="1">
    <location>
        <begin position="1"/>
        <end position="24"/>
    </location>
</feature>
<dbReference type="Proteomes" id="UP000326340">
    <property type="component" value="Unassembled WGS sequence"/>
</dbReference>
<dbReference type="EMBL" id="PUHP01000288">
    <property type="protein sequence ID" value="TQN71277.1"/>
    <property type="molecule type" value="Genomic_DNA"/>
</dbReference>
<feature type="compositionally biased region" description="Low complexity" evidence="1">
    <location>
        <begin position="411"/>
        <end position="421"/>
    </location>
</feature>
<gene>
    <name evidence="2" type="ORF">CSHISOI_04224</name>
</gene>
<feature type="compositionally biased region" description="Polar residues" evidence="1">
    <location>
        <begin position="118"/>
        <end position="131"/>
    </location>
</feature>
<name>A0A5Q4BXV7_9PEZI</name>
<proteinExistence type="predicted"/>
<protein>
    <submittedName>
        <fullName evidence="2">Uncharacterized protein</fullName>
    </submittedName>
</protein>
<feature type="region of interest" description="Disordered" evidence="1">
    <location>
        <begin position="382"/>
        <end position="467"/>
    </location>
</feature>
<keyword evidence="3" id="KW-1185">Reference proteome</keyword>
<organism evidence="2 3">
    <name type="scientific">Colletotrichum shisoi</name>
    <dbReference type="NCBI Taxonomy" id="2078593"/>
    <lineage>
        <taxon>Eukaryota</taxon>
        <taxon>Fungi</taxon>
        <taxon>Dikarya</taxon>
        <taxon>Ascomycota</taxon>
        <taxon>Pezizomycotina</taxon>
        <taxon>Sordariomycetes</taxon>
        <taxon>Hypocreomycetidae</taxon>
        <taxon>Glomerellales</taxon>
        <taxon>Glomerellaceae</taxon>
        <taxon>Colletotrichum</taxon>
        <taxon>Colletotrichum destructivum species complex</taxon>
    </lineage>
</organism>
<feature type="region of interest" description="Disordered" evidence="1">
    <location>
        <begin position="110"/>
        <end position="132"/>
    </location>
</feature>
<dbReference type="AlphaFoldDB" id="A0A5Q4BXV7"/>
<feature type="compositionally biased region" description="Polar residues" evidence="1">
    <location>
        <begin position="385"/>
        <end position="396"/>
    </location>
</feature>